<dbReference type="GO" id="GO:0030345">
    <property type="term" value="F:structural constituent of tooth enamel"/>
    <property type="evidence" value="ECO:0007669"/>
    <property type="project" value="InterPro"/>
</dbReference>
<reference evidence="13" key="3">
    <citation type="submission" date="2025-09" db="UniProtKB">
        <authorList>
            <consortium name="Ensembl"/>
        </authorList>
    </citation>
    <scope>IDENTIFICATION</scope>
</reference>
<feature type="chain" id="PRO_5032351258" description="Ameloblastin" evidence="12">
    <location>
        <begin position="17"/>
        <end position="377"/>
    </location>
</feature>
<comment type="similarity">
    <text evidence="3">Belongs to the ameloblastin family.</text>
</comment>
<keyword evidence="9 12" id="KW-0732">Signal</keyword>
<dbReference type="PANTHER" id="PTHR14115:SF0">
    <property type="entry name" value="AMELOBLASTIN"/>
    <property type="match status" value="1"/>
</dbReference>
<feature type="signal peptide" evidence="12">
    <location>
        <begin position="1"/>
        <end position="16"/>
    </location>
</feature>
<comment type="function">
    <text evidence="1">Involved in the mineralization and structural organization of enamel.</text>
</comment>
<organism evidence="13 14">
    <name type="scientific">Anolis carolinensis</name>
    <name type="common">Green anole</name>
    <name type="synonym">American chameleon</name>
    <dbReference type="NCBI Taxonomy" id="28377"/>
    <lineage>
        <taxon>Eukaryota</taxon>
        <taxon>Metazoa</taxon>
        <taxon>Chordata</taxon>
        <taxon>Craniata</taxon>
        <taxon>Vertebrata</taxon>
        <taxon>Euteleostomi</taxon>
        <taxon>Lepidosauria</taxon>
        <taxon>Squamata</taxon>
        <taxon>Bifurcata</taxon>
        <taxon>Unidentata</taxon>
        <taxon>Episquamata</taxon>
        <taxon>Toxicofera</taxon>
        <taxon>Iguania</taxon>
        <taxon>Dactyloidae</taxon>
        <taxon>Anolis</taxon>
    </lineage>
</organism>
<dbReference type="InParanoid" id="A0A803TIS2"/>
<evidence type="ECO:0000256" key="6">
    <source>
        <dbReference type="ARBA" id="ARBA00022530"/>
    </source>
</evidence>
<dbReference type="GO" id="GO:0008083">
    <property type="term" value="F:growth factor activity"/>
    <property type="evidence" value="ECO:0000318"/>
    <property type="project" value="GO_Central"/>
</dbReference>
<reference evidence="13" key="2">
    <citation type="submission" date="2025-08" db="UniProtKB">
        <authorList>
            <consortium name="Ensembl"/>
        </authorList>
    </citation>
    <scope>IDENTIFICATION</scope>
</reference>
<proteinExistence type="inferred from homology"/>
<evidence type="ECO:0000256" key="9">
    <source>
        <dbReference type="ARBA" id="ARBA00022729"/>
    </source>
</evidence>
<reference evidence="13 14" key="1">
    <citation type="submission" date="2009-12" db="EMBL/GenBank/DDBJ databases">
        <title>The Genome Sequence of Anolis carolinensis (Green Anole Lizard).</title>
        <authorList>
            <consortium name="The Genome Sequencing Platform"/>
            <person name="Di Palma F."/>
            <person name="Alfoldi J."/>
            <person name="Heiman D."/>
            <person name="Young S."/>
            <person name="Grabherr M."/>
            <person name="Johnson J."/>
            <person name="Lander E.S."/>
            <person name="Lindblad-Toh K."/>
        </authorList>
    </citation>
    <scope>NUCLEOTIDE SEQUENCE [LARGE SCALE GENOMIC DNA]</scope>
    <source>
        <strain evidence="13 14">JBL SC #1</strain>
    </source>
</reference>
<evidence type="ECO:0000256" key="1">
    <source>
        <dbReference type="ARBA" id="ARBA00004035"/>
    </source>
</evidence>
<dbReference type="Pfam" id="PF05111">
    <property type="entry name" value="Amelin"/>
    <property type="match status" value="1"/>
</dbReference>
<dbReference type="AlphaFoldDB" id="A0A803TIS2"/>
<evidence type="ECO:0000256" key="7">
    <source>
        <dbReference type="ARBA" id="ARBA00022553"/>
    </source>
</evidence>
<evidence type="ECO:0000256" key="3">
    <source>
        <dbReference type="ARBA" id="ARBA00006452"/>
    </source>
</evidence>
<keyword evidence="14" id="KW-1185">Reference proteome</keyword>
<dbReference type="PANTHER" id="PTHR14115">
    <property type="entry name" value="AMELOBLASTIN"/>
    <property type="match status" value="1"/>
</dbReference>
<dbReference type="Ensembl" id="ENSACAT00000037559.1">
    <property type="protein sequence ID" value="ENSACAP00000035112.1"/>
    <property type="gene ID" value="ENSACAG00000036385.1"/>
</dbReference>
<dbReference type="SMART" id="SM00817">
    <property type="entry name" value="Amelin"/>
    <property type="match status" value="1"/>
</dbReference>
<evidence type="ECO:0000256" key="10">
    <source>
        <dbReference type="ARBA" id="ARBA00023278"/>
    </source>
</evidence>
<evidence type="ECO:0000313" key="14">
    <source>
        <dbReference type="Proteomes" id="UP000001646"/>
    </source>
</evidence>
<keyword evidence="10" id="KW-0379">Hydroxylation</keyword>
<dbReference type="GO" id="GO:0031214">
    <property type="term" value="P:biomineral tissue development"/>
    <property type="evidence" value="ECO:0007669"/>
    <property type="project" value="UniProtKB-KW"/>
</dbReference>
<evidence type="ECO:0000256" key="12">
    <source>
        <dbReference type="SAM" id="SignalP"/>
    </source>
</evidence>
<feature type="region of interest" description="Disordered" evidence="11">
    <location>
        <begin position="267"/>
        <end position="324"/>
    </location>
</feature>
<dbReference type="GO" id="GO:0042475">
    <property type="term" value="P:odontogenesis of dentin-containing tooth"/>
    <property type="evidence" value="ECO:0007669"/>
    <property type="project" value="InterPro"/>
</dbReference>
<dbReference type="OrthoDB" id="9908655at2759"/>
<dbReference type="Proteomes" id="UP000001646">
    <property type="component" value="Chromosome 2"/>
</dbReference>
<evidence type="ECO:0000256" key="2">
    <source>
        <dbReference type="ARBA" id="ARBA00004498"/>
    </source>
</evidence>
<keyword evidence="8" id="KW-0091">Biomineralization</keyword>
<accession>A0A803TIS2</accession>
<keyword evidence="7" id="KW-0597">Phosphoprotein</keyword>
<gene>
    <name evidence="13" type="primary">ambn</name>
</gene>
<keyword evidence="6" id="KW-0272">Extracellular matrix</keyword>
<evidence type="ECO:0000256" key="4">
    <source>
        <dbReference type="ARBA" id="ARBA00014018"/>
    </source>
</evidence>
<evidence type="ECO:0000313" key="13">
    <source>
        <dbReference type="Ensembl" id="ENSACAP00000035112.1"/>
    </source>
</evidence>
<protein>
    <recommendedName>
        <fullName evidence="4">Ameloblastin</fullName>
    </recommendedName>
</protein>
<dbReference type="GO" id="GO:0007155">
    <property type="term" value="P:cell adhesion"/>
    <property type="evidence" value="ECO:0000318"/>
    <property type="project" value="GO_Central"/>
</dbReference>
<dbReference type="InterPro" id="IPR007798">
    <property type="entry name" value="Amelin"/>
</dbReference>
<name>A0A803TIS2_ANOCA</name>
<evidence type="ECO:0000256" key="8">
    <source>
        <dbReference type="ARBA" id="ARBA00022591"/>
    </source>
</evidence>
<evidence type="ECO:0000256" key="11">
    <source>
        <dbReference type="SAM" id="MobiDB-lite"/>
    </source>
</evidence>
<sequence length="377" mass="40659">MKQWMLVSSLLGICSALPLFPQHAGIPGMGSISLERTRQLGGLNIPPAVPQALPYSYADPFHSMWGRSFLPSHTFLWMTQGGPQRQDTQQYEYAMPVHPPPLPSLQTPIQFAEPRLPEQPFFQITNLIPTRQVQIPRYAIQPSIQQTFQQVEAHPPVDPQQQPLPAERQTHQIYPALHGTQQDPSQQLQQQSIYPSLYYMPYVANQGAAPARQGIVSSEEMQGGGFGAPAYRAPGPDLFAMDTRFGNSPLNQPGDYTVEDDTLGITEQPDVKGGANAGANPSGKGNNAVLLDGTQGGALPNANSHLFSPAGQSQGLSGLAQATAAPHATQGPFLPLDAADPSMPLDATMFPDLYTSNVGNEAGLAQVGQDAWHFQEP</sequence>
<comment type="subcellular location">
    <subcellularLocation>
        <location evidence="2">Secreted</location>
        <location evidence="2">Extracellular space</location>
        <location evidence="2">Extracellular matrix</location>
    </subcellularLocation>
</comment>
<keyword evidence="5" id="KW-0964">Secreted</keyword>
<dbReference type="GeneTree" id="ENSGT00390000018227"/>
<feature type="compositionally biased region" description="Polar residues" evidence="11">
    <location>
        <begin position="301"/>
        <end position="316"/>
    </location>
</feature>
<evidence type="ECO:0000256" key="5">
    <source>
        <dbReference type="ARBA" id="ARBA00022525"/>
    </source>
</evidence>